<reference evidence="1 2" key="1">
    <citation type="submission" date="2010-02" db="EMBL/GenBank/DDBJ databases">
        <authorList>
            <person name="Weinstock G."/>
            <person name="Sodergren E."/>
            <person name="Clifton S."/>
            <person name="Fulton L."/>
            <person name="Fulton B."/>
            <person name="Courtney L."/>
            <person name="Fronick C."/>
            <person name="Harrison M."/>
            <person name="Strong C."/>
            <person name="Farmer C."/>
            <person name="Delahaunty K."/>
            <person name="Markovic C."/>
            <person name="Hall O."/>
            <person name="Minx P."/>
            <person name="Tomlinson C."/>
            <person name="Mitreva M."/>
            <person name="Nelson J."/>
            <person name="Hou S."/>
            <person name="Wollam A."/>
            <person name="Pepin K.H."/>
            <person name="Johnson M."/>
            <person name="Bhonagiri V."/>
            <person name="Zhang X."/>
            <person name="Suruliraj S."/>
            <person name="Warren W."/>
            <person name="Chinwalla A."/>
            <person name="Mardis E.R."/>
            <person name="Wilson R.K."/>
        </authorList>
    </citation>
    <scope>NUCLEOTIDE SEQUENCE [LARGE SCALE GENOMIC DNA]</scope>
    <source>
        <strain evidence="1 2">ATCC 29315</strain>
    </source>
</reference>
<dbReference type="AlphaFoldDB" id="D4DPA5"/>
<evidence type="ECO:0000313" key="2">
    <source>
        <dbReference type="Proteomes" id="UP000005536"/>
    </source>
</evidence>
<proteinExistence type="predicted"/>
<dbReference type="Proteomes" id="UP000005536">
    <property type="component" value="Unassembled WGS sequence"/>
</dbReference>
<dbReference type="EMBL" id="ADBF01000023">
    <property type="protein sequence ID" value="EFE50212.1"/>
    <property type="molecule type" value="Genomic_DNA"/>
</dbReference>
<sequence length="57" mass="6481">MLIHLNKPLFVYMVCGVFYRFVCRSVSVLVTGMLERIRPSENAGFGETGYSDGLKYD</sequence>
<protein>
    <submittedName>
        <fullName evidence="1">Uncharacterized protein</fullName>
    </submittedName>
</protein>
<gene>
    <name evidence="1" type="ORF">NEIELOOT_00889</name>
</gene>
<comment type="caution">
    <text evidence="1">The sequence shown here is derived from an EMBL/GenBank/DDBJ whole genome shotgun (WGS) entry which is preliminary data.</text>
</comment>
<evidence type="ECO:0000313" key="1">
    <source>
        <dbReference type="EMBL" id="EFE50212.1"/>
    </source>
</evidence>
<accession>D4DPA5</accession>
<organism evidence="1 2">
    <name type="scientific">Neisseria elongata subsp. glycolytica ATCC 29315</name>
    <dbReference type="NCBI Taxonomy" id="546263"/>
    <lineage>
        <taxon>Bacteria</taxon>
        <taxon>Pseudomonadati</taxon>
        <taxon>Pseudomonadota</taxon>
        <taxon>Betaproteobacteria</taxon>
        <taxon>Neisseriales</taxon>
        <taxon>Neisseriaceae</taxon>
        <taxon>Neisseria</taxon>
    </lineage>
</organism>
<name>D4DPA5_NEIEG</name>